<evidence type="ECO:0008006" key="2">
    <source>
        <dbReference type="Google" id="ProtNLM"/>
    </source>
</evidence>
<protein>
    <recommendedName>
        <fullName evidence="2">Bacteriophage Gp15 protein</fullName>
    </recommendedName>
</protein>
<dbReference type="EMBL" id="BK015410">
    <property type="protein sequence ID" value="DAE05397.1"/>
    <property type="molecule type" value="Genomic_DNA"/>
</dbReference>
<organism evidence="1">
    <name type="scientific">Siphoviridae sp. ctMkg9</name>
    <dbReference type="NCBI Taxonomy" id="2825463"/>
    <lineage>
        <taxon>Viruses</taxon>
        <taxon>Duplodnaviria</taxon>
        <taxon>Heunggongvirae</taxon>
        <taxon>Uroviricota</taxon>
        <taxon>Caudoviricetes</taxon>
    </lineage>
</organism>
<dbReference type="InterPro" id="IPR009660">
    <property type="entry name" value="Phage_A500_Gp15"/>
</dbReference>
<evidence type="ECO:0000313" key="1">
    <source>
        <dbReference type="EMBL" id="DAE05397.1"/>
    </source>
</evidence>
<dbReference type="Pfam" id="PF06854">
    <property type="entry name" value="Phage_Gp15"/>
    <property type="match status" value="1"/>
</dbReference>
<proteinExistence type="predicted"/>
<accession>A0A8S5PFJ2</accession>
<reference evidence="1" key="1">
    <citation type="journal article" date="2021" name="Proc. Natl. Acad. Sci. U.S.A.">
        <title>A Catalog of Tens of Thousands of Viruses from Human Metagenomes Reveals Hidden Associations with Chronic Diseases.</title>
        <authorList>
            <person name="Tisza M.J."/>
            <person name="Buck C.B."/>
        </authorList>
    </citation>
    <scope>NUCLEOTIDE SEQUENCE</scope>
    <source>
        <strain evidence="1">CtMkg9</strain>
    </source>
</reference>
<sequence length="187" mass="22332">MNNYIKYALVNNKKYKINTDFRVALKCNEVSESDISEEERALAIIYLLFGDDGLNNPDDWQKLFRVAVKYLNINKENNNGDKEVNMSFDEDWGYIQASFFSDYNIDLSKTKMHWWQFFDLLCGLTEKCVFNRVRFVRDFDISQIKDSKERERWIEQKNQVALKNRKVNKTPEQIRLDKLFEEQLKGG</sequence>
<name>A0A8S5PFJ2_9CAUD</name>